<sequence length="237" mass="27820">MSSLFVRSISGKYLCVELNSNNEYDNLLLQISQKEGIPKEKLYLKQGKKILNEKEKIDKEKQIEVNLRLEGGKGGFGSLLRSSKFRSGVNHISKTACRDIHGRRLIHVNLPQKIANEKKEKQKKLLEKKAEDFLAKTGGYIVDETKYLHKRRLTKRRIADSVQFGLEKNVDQKIKRKKNKKQIKKKKDGLKFTETVISNGNLEKEKEKEIEKEKENEKEMKMKKKKKKKLKKKRKRK</sequence>
<keyword evidence="6" id="KW-0508">mRNA splicing</keyword>
<dbReference type="OrthoDB" id="547031at2759"/>
<accession>A0A9Q0RAA4</accession>
<dbReference type="Pfam" id="PF22782">
    <property type="entry name" value="SDE2"/>
    <property type="match status" value="1"/>
</dbReference>
<dbReference type="InterPro" id="IPR029071">
    <property type="entry name" value="Ubiquitin-like_domsf"/>
</dbReference>
<dbReference type="GO" id="GO:0005737">
    <property type="term" value="C:cytoplasm"/>
    <property type="evidence" value="ECO:0007669"/>
    <property type="project" value="UniProtKB-SubCell"/>
</dbReference>
<evidence type="ECO:0000313" key="12">
    <source>
        <dbReference type="Proteomes" id="UP001149090"/>
    </source>
</evidence>
<dbReference type="GO" id="GO:0006397">
    <property type="term" value="P:mRNA processing"/>
    <property type="evidence" value="ECO:0007669"/>
    <property type="project" value="UniProtKB-KW"/>
</dbReference>
<evidence type="ECO:0000256" key="5">
    <source>
        <dbReference type="ARBA" id="ARBA00022664"/>
    </source>
</evidence>
<evidence type="ECO:0000256" key="4">
    <source>
        <dbReference type="ARBA" id="ARBA00022490"/>
    </source>
</evidence>
<dbReference type="SUPFAM" id="SSF54236">
    <property type="entry name" value="Ubiquitin-like"/>
    <property type="match status" value="1"/>
</dbReference>
<evidence type="ECO:0000256" key="6">
    <source>
        <dbReference type="ARBA" id="ARBA00023187"/>
    </source>
</evidence>
<proteinExistence type="inferred from homology"/>
<reference evidence="11" key="1">
    <citation type="submission" date="2022-10" db="EMBL/GenBank/DDBJ databases">
        <title>Novel sulphate-reducing endosymbionts in the free-living metamonad Anaeramoeba.</title>
        <authorList>
            <person name="Jerlstrom-Hultqvist J."/>
            <person name="Cepicka I."/>
            <person name="Gallot-Lavallee L."/>
            <person name="Salas-Leiva D."/>
            <person name="Curtis B.A."/>
            <person name="Zahonova K."/>
            <person name="Pipaliya S."/>
            <person name="Dacks J."/>
            <person name="Roger A.J."/>
        </authorList>
    </citation>
    <scope>NUCLEOTIDE SEQUENCE</scope>
    <source>
        <strain evidence="11">BMAN</strain>
    </source>
</reference>
<feature type="compositionally biased region" description="Basic and acidic residues" evidence="9">
    <location>
        <begin position="203"/>
        <end position="220"/>
    </location>
</feature>
<evidence type="ECO:0000256" key="2">
    <source>
        <dbReference type="ARBA" id="ARBA00004496"/>
    </source>
</evidence>
<evidence type="ECO:0000259" key="10">
    <source>
        <dbReference type="Pfam" id="PF22782"/>
    </source>
</evidence>
<evidence type="ECO:0000256" key="1">
    <source>
        <dbReference type="ARBA" id="ARBA00004123"/>
    </source>
</evidence>
<comment type="caution">
    <text evidence="11">The sequence shown here is derived from an EMBL/GenBank/DDBJ whole genome shotgun (WGS) entry which is preliminary data.</text>
</comment>
<feature type="region of interest" description="Disordered" evidence="9">
    <location>
        <begin position="203"/>
        <end position="237"/>
    </location>
</feature>
<keyword evidence="7" id="KW-0539">Nucleus</keyword>
<gene>
    <name evidence="11" type="ORF">M0811_10151</name>
</gene>
<evidence type="ECO:0000256" key="8">
    <source>
        <dbReference type="ARBA" id="ARBA00023306"/>
    </source>
</evidence>
<name>A0A9Q0RAA4_ANAIG</name>
<organism evidence="11 12">
    <name type="scientific">Anaeramoeba ignava</name>
    <name type="common">Anaerobic marine amoeba</name>
    <dbReference type="NCBI Taxonomy" id="1746090"/>
    <lineage>
        <taxon>Eukaryota</taxon>
        <taxon>Metamonada</taxon>
        <taxon>Anaeramoebidae</taxon>
        <taxon>Anaeramoeba</taxon>
    </lineage>
</organism>
<dbReference type="OMA" id="INWDQSR"/>
<dbReference type="PANTHER" id="PTHR12786:SF1">
    <property type="entry name" value="SPLICING REGULATOR SDE2"/>
    <property type="match status" value="1"/>
</dbReference>
<keyword evidence="4" id="KW-0963">Cytoplasm</keyword>
<keyword evidence="8" id="KW-0131">Cell cycle</keyword>
<dbReference type="InterPro" id="IPR053822">
    <property type="entry name" value="SDE2-like_dom"/>
</dbReference>
<dbReference type="PANTHER" id="PTHR12786">
    <property type="entry name" value="SPLICING FACTOR SF3A-RELATED"/>
    <property type="match status" value="1"/>
</dbReference>
<protein>
    <submittedName>
        <fullName evidence="11">Replication stress response regulator sde2</fullName>
    </submittedName>
</protein>
<evidence type="ECO:0000256" key="7">
    <source>
        <dbReference type="ARBA" id="ARBA00023242"/>
    </source>
</evidence>
<comment type="subcellular location">
    <subcellularLocation>
        <location evidence="2">Cytoplasm</location>
    </subcellularLocation>
    <subcellularLocation>
        <location evidence="1">Nucleus</location>
    </subcellularLocation>
</comment>
<dbReference type="InterPro" id="IPR051421">
    <property type="entry name" value="RNA_Proc_DNA_Dmg_Regulator"/>
</dbReference>
<keyword evidence="12" id="KW-1185">Reference proteome</keyword>
<feature type="domain" description="SDE2-like" evidence="10">
    <location>
        <begin position="71"/>
        <end position="163"/>
    </location>
</feature>
<dbReference type="EMBL" id="JAPDFW010000087">
    <property type="protein sequence ID" value="KAJ5071519.1"/>
    <property type="molecule type" value="Genomic_DNA"/>
</dbReference>
<evidence type="ECO:0000313" key="11">
    <source>
        <dbReference type="EMBL" id="KAJ5071519.1"/>
    </source>
</evidence>
<dbReference type="GO" id="GO:0008380">
    <property type="term" value="P:RNA splicing"/>
    <property type="evidence" value="ECO:0007669"/>
    <property type="project" value="UniProtKB-KW"/>
</dbReference>
<dbReference type="AlphaFoldDB" id="A0A9Q0RAA4"/>
<comment type="similarity">
    <text evidence="3">Belongs to the SDE2 family.</text>
</comment>
<evidence type="ECO:0000256" key="9">
    <source>
        <dbReference type="SAM" id="MobiDB-lite"/>
    </source>
</evidence>
<dbReference type="Proteomes" id="UP001149090">
    <property type="component" value="Unassembled WGS sequence"/>
</dbReference>
<keyword evidence="5" id="KW-0507">mRNA processing</keyword>
<dbReference type="GO" id="GO:0005634">
    <property type="term" value="C:nucleus"/>
    <property type="evidence" value="ECO:0007669"/>
    <property type="project" value="UniProtKB-SubCell"/>
</dbReference>
<evidence type="ECO:0000256" key="3">
    <source>
        <dbReference type="ARBA" id="ARBA00008726"/>
    </source>
</evidence>
<feature type="compositionally biased region" description="Basic residues" evidence="9">
    <location>
        <begin position="221"/>
        <end position="237"/>
    </location>
</feature>